<dbReference type="InterPro" id="IPR018060">
    <property type="entry name" value="HTH_AraC"/>
</dbReference>
<dbReference type="Pfam" id="PF12833">
    <property type="entry name" value="HTH_18"/>
    <property type="match status" value="1"/>
</dbReference>
<evidence type="ECO:0000313" key="7">
    <source>
        <dbReference type="Proteomes" id="UP000578352"/>
    </source>
</evidence>
<dbReference type="InterPro" id="IPR009057">
    <property type="entry name" value="Homeodomain-like_sf"/>
</dbReference>
<keyword evidence="1" id="KW-0805">Transcription regulation</keyword>
<feature type="domain" description="HTH araC/xylS-type" evidence="5">
    <location>
        <begin position="167"/>
        <end position="269"/>
    </location>
</feature>
<accession>A0A853CYE8</accession>
<dbReference type="PROSITE" id="PS00041">
    <property type="entry name" value="HTH_ARAC_FAMILY_1"/>
    <property type="match status" value="1"/>
</dbReference>
<dbReference type="GO" id="GO:0003700">
    <property type="term" value="F:DNA-binding transcription factor activity"/>
    <property type="evidence" value="ECO:0007669"/>
    <property type="project" value="InterPro"/>
</dbReference>
<evidence type="ECO:0000256" key="1">
    <source>
        <dbReference type="ARBA" id="ARBA00023015"/>
    </source>
</evidence>
<dbReference type="EMBL" id="JACCFL010000001">
    <property type="protein sequence ID" value="NYJ25249.1"/>
    <property type="molecule type" value="Genomic_DNA"/>
</dbReference>
<dbReference type="InterPro" id="IPR050204">
    <property type="entry name" value="AraC_XylS_family_regulators"/>
</dbReference>
<dbReference type="AlphaFoldDB" id="A0A853CYE8"/>
<evidence type="ECO:0000256" key="3">
    <source>
        <dbReference type="ARBA" id="ARBA00023163"/>
    </source>
</evidence>
<evidence type="ECO:0000313" key="6">
    <source>
        <dbReference type="EMBL" id="NYJ25249.1"/>
    </source>
</evidence>
<protein>
    <submittedName>
        <fullName evidence="6">AraC-like DNA-binding protein</fullName>
    </submittedName>
</protein>
<name>A0A853CYE8_9MICO</name>
<gene>
    <name evidence="6" type="ORF">HNR13_003536</name>
</gene>
<evidence type="ECO:0000256" key="4">
    <source>
        <dbReference type="SAM" id="MobiDB-lite"/>
    </source>
</evidence>
<dbReference type="GO" id="GO:0043565">
    <property type="term" value="F:sequence-specific DNA binding"/>
    <property type="evidence" value="ECO:0007669"/>
    <property type="project" value="InterPro"/>
</dbReference>
<sequence length="278" mass="29111">MTSSTAAGPLSKGRLTPGAETGAAPVLIERRTPGTAGEPFVRHYWLPRWSIPGGGSVREAVLEYPAANVVIEAGSARLHRASRGLSGRTLTGIGWAFGALLLPGTARGWVGGSLRGAPASIPLDALLVPLAAVADAIRDRLAAGDSEGAVADFEAVLQELPAPDADAQLVDAIVAAVESDRDLRRVQQLADRFGIGVRRLQRLVAGHIGFGPKWLIQRYRLQEAAAALRDPQPPALARLAADLGYTDQAHFGREFKAVVGLTPGAYATASAPSRRDEG</sequence>
<proteinExistence type="predicted"/>
<dbReference type="SMART" id="SM00342">
    <property type="entry name" value="HTH_ARAC"/>
    <property type="match status" value="1"/>
</dbReference>
<dbReference type="PROSITE" id="PS01124">
    <property type="entry name" value="HTH_ARAC_FAMILY_2"/>
    <property type="match status" value="1"/>
</dbReference>
<dbReference type="PANTHER" id="PTHR46796">
    <property type="entry name" value="HTH-TYPE TRANSCRIPTIONAL ACTIVATOR RHAS-RELATED"/>
    <property type="match status" value="1"/>
</dbReference>
<dbReference type="Gene3D" id="1.10.10.60">
    <property type="entry name" value="Homeodomain-like"/>
    <property type="match status" value="1"/>
</dbReference>
<evidence type="ECO:0000259" key="5">
    <source>
        <dbReference type="PROSITE" id="PS01124"/>
    </source>
</evidence>
<organism evidence="6 7">
    <name type="scientific">Leifsonia shinshuensis</name>
    <dbReference type="NCBI Taxonomy" id="150026"/>
    <lineage>
        <taxon>Bacteria</taxon>
        <taxon>Bacillati</taxon>
        <taxon>Actinomycetota</taxon>
        <taxon>Actinomycetes</taxon>
        <taxon>Micrococcales</taxon>
        <taxon>Microbacteriaceae</taxon>
        <taxon>Leifsonia</taxon>
    </lineage>
</organism>
<keyword evidence="3" id="KW-0804">Transcription</keyword>
<comment type="caution">
    <text evidence="6">The sequence shown here is derived from an EMBL/GenBank/DDBJ whole genome shotgun (WGS) entry which is preliminary data.</text>
</comment>
<reference evidence="6 7" key="1">
    <citation type="submission" date="2020-07" db="EMBL/GenBank/DDBJ databases">
        <title>Sequencing the genomes of 1000 actinobacteria strains.</title>
        <authorList>
            <person name="Klenk H.-P."/>
        </authorList>
    </citation>
    <scope>NUCLEOTIDE SEQUENCE [LARGE SCALE GENOMIC DNA]</scope>
    <source>
        <strain evidence="6 7">DSM 15165</strain>
    </source>
</reference>
<feature type="region of interest" description="Disordered" evidence="4">
    <location>
        <begin position="1"/>
        <end position="25"/>
    </location>
</feature>
<keyword evidence="2 6" id="KW-0238">DNA-binding</keyword>
<dbReference type="Proteomes" id="UP000578352">
    <property type="component" value="Unassembled WGS sequence"/>
</dbReference>
<dbReference type="InterPro" id="IPR018062">
    <property type="entry name" value="HTH_AraC-typ_CS"/>
</dbReference>
<evidence type="ECO:0000256" key="2">
    <source>
        <dbReference type="ARBA" id="ARBA00023125"/>
    </source>
</evidence>
<dbReference type="SUPFAM" id="SSF46689">
    <property type="entry name" value="Homeodomain-like"/>
    <property type="match status" value="1"/>
</dbReference>